<feature type="transmembrane region" description="Helical" evidence="6">
    <location>
        <begin position="30"/>
        <end position="47"/>
    </location>
</feature>
<proteinExistence type="inferred from homology"/>
<comment type="subcellular location">
    <subcellularLocation>
        <location evidence="1 6">Membrane</location>
        <topology evidence="1 6">Multi-pass membrane protein</topology>
    </subcellularLocation>
</comment>
<accession>A0A2T8KQI7</accession>
<evidence type="ECO:0000256" key="5">
    <source>
        <dbReference type="ARBA" id="ARBA00023136"/>
    </source>
</evidence>
<protein>
    <recommendedName>
        <fullName evidence="6">WAT1-related protein</fullName>
    </recommendedName>
</protein>
<evidence type="ECO:0000259" key="8">
    <source>
        <dbReference type="Pfam" id="PF00892"/>
    </source>
</evidence>
<dbReference type="InterPro" id="IPR037185">
    <property type="entry name" value="EmrE-like"/>
</dbReference>
<dbReference type="InterPro" id="IPR030184">
    <property type="entry name" value="WAT1-related"/>
</dbReference>
<dbReference type="Gramene" id="PVH64451">
    <property type="protein sequence ID" value="PVH64451"/>
    <property type="gene ID" value="PAHAL_2G271000"/>
</dbReference>
<keyword evidence="4 6" id="KW-1133">Transmembrane helix</keyword>
<feature type="compositionally biased region" description="Basic and acidic residues" evidence="7">
    <location>
        <begin position="303"/>
        <end position="315"/>
    </location>
</feature>
<feature type="transmembrane region" description="Helical" evidence="6">
    <location>
        <begin position="280"/>
        <end position="296"/>
    </location>
</feature>
<sequence>MVATQCIFAAMTLWVKAAFAGGMSPTVFVVYRQAVATLVLAPIAVIANRSMLKEMRLGMNGFFLVFMAALFGATVNQNLCYQGLQLGTSSLATTMTNLIPAITFAMAVALGQERVNIKEISSMAKVLGTAVCVGGAIAIAFFKGPKPLNLSLNHSSSSKWVMGALLLIGSSSCWSVCWSLWLILQAPICRSYYMDPLTLSAWTCFLSTLQSAVVAFLLLPDRSAWKIHSLFELSCYIFAGVFGSGVVFYLQSWCISVRGPLYSAMFTPLCTVLTTRSPPLLGAVAVVAGLYVVLWGKAEDARTGRAPDRSKDSTDRAALSGAQLDVEDTPAAPPLADAAPVGQARS</sequence>
<organism evidence="9">
    <name type="scientific">Panicum hallii</name>
    <dbReference type="NCBI Taxonomy" id="206008"/>
    <lineage>
        <taxon>Eukaryota</taxon>
        <taxon>Viridiplantae</taxon>
        <taxon>Streptophyta</taxon>
        <taxon>Embryophyta</taxon>
        <taxon>Tracheophyta</taxon>
        <taxon>Spermatophyta</taxon>
        <taxon>Magnoliopsida</taxon>
        <taxon>Liliopsida</taxon>
        <taxon>Poales</taxon>
        <taxon>Poaceae</taxon>
        <taxon>PACMAD clade</taxon>
        <taxon>Panicoideae</taxon>
        <taxon>Panicodae</taxon>
        <taxon>Paniceae</taxon>
        <taxon>Panicinae</taxon>
        <taxon>Panicum</taxon>
        <taxon>Panicum sect. Panicum</taxon>
    </lineage>
</organism>
<reference evidence="9" key="1">
    <citation type="submission" date="2018-04" db="EMBL/GenBank/DDBJ databases">
        <title>WGS assembly of Panicum hallii.</title>
        <authorList>
            <person name="Lovell J."/>
            <person name="Jenkins J."/>
            <person name="Lowry D."/>
            <person name="Mamidi S."/>
            <person name="Sreedasyam A."/>
            <person name="Weng X."/>
            <person name="Barry K."/>
            <person name="Bonette J."/>
            <person name="Campitelli B."/>
            <person name="Daum C."/>
            <person name="Gordon S."/>
            <person name="Gould B."/>
            <person name="Lipzen A."/>
            <person name="Macqueen A."/>
            <person name="Palacio-Mejia J."/>
            <person name="Plott C."/>
            <person name="Shakirov E."/>
            <person name="Shu S."/>
            <person name="Yoshinaga Y."/>
            <person name="Zane M."/>
            <person name="Rokhsar D."/>
            <person name="Grimwood J."/>
            <person name="Schmutz J."/>
            <person name="Juenger T."/>
        </authorList>
    </citation>
    <scope>NUCLEOTIDE SEQUENCE [LARGE SCALE GENOMIC DNA]</scope>
    <source>
        <strain evidence="9">FIL2</strain>
    </source>
</reference>
<gene>
    <name evidence="9" type="ORF">PAHAL_2G271000</name>
</gene>
<dbReference type="SUPFAM" id="SSF103481">
    <property type="entry name" value="Multidrug resistance efflux transporter EmrE"/>
    <property type="match status" value="1"/>
</dbReference>
<feature type="transmembrane region" description="Helical" evidence="6">
    <location>
        <begin position="91"/>
        <end position="111"/>
    </location>
</feature>
<evidence type="ECO:0000256" key="3">
    <source>
        <dbReference type="ARBA" id="ARBA00022692"/>
    </source>
</evidence>
<dbReference type="EMBL" id="CM008047">
    <property type="protein sequence ID" value="PVH64451.1"/>
    <property type="molecule type" value="Genomic_DNA"/>
</dbReference>
<evidence type="ECO:0000256" key="4">
    <source>
        <dbReference type="ARBA" id="ARBA00022989"/>
    </source>
</evidence>
<dbReference type="GO" id="GO:0016020">
    <property type="term" value="C:membrane"/>
    <property type="evidence" value="ECO:0007669"/>
    <property type="project" value="UniProtKB-SubCell"/>
</dbReference>
<feature type="transmembrane region" description="Helical" evidence="6">
    <location>
        <begin position="196"/>
        <end position="218"/>
    </location>
</feature>
<dbReference type="Proteomes" id="UP000243499">
    <property type="component" value="Chromosome 2"/>
</dbReference>
<comment type="similarity">
    <text evidence="2 6">Belongs to the drug/metabolite transporter (DMT) superfamily. Plant drug/metabolite exporter (P-DME) (TC 2.A.7.4) family.</text>
</comment>
<feature type="region of interest" description="Disordered" evidence="7">
    <location>
        <begin position="303"/>
        <end position="346"/>
    </location>
</feature>
<dbReference type="AlphaFoldDB" id="A0A2T8KQI7"/>
<feature type="transmembrane region" description="Helical" evidence="6">
    <location>
        <begin position="59"/>
        <end position="79"/>
    </location>
</feature>
<evidence type="ECO:0000256" key="7">
    <source>
        <dbReference type="SAM" id="MobiDB-lite"/>
    </source>
</evidence>
<evidence type="ECO:0000256" key="6">
    <source>
        <dbReference type="RuleBase" id="RU363077"/>
    </source>
</evidence>
<evidence type="ECO:0000256" key="1">
    <source>
        <dbReference type="ARBA" id="ARBA00004141"/>
    </source>
</evidence>
<dbReference type="Pfam" id="PF00892">
    <property type="entry name" value="EamA"/>
    <property type="match status" value="1"/>
</dbReference>
<name>A0A2T8KQI7_9POAL</name>
<evidence type="ECO:0000256" key="2">
    <source>
        <dbReference type="ARBA" id="ARBA00007635"/>
    </source>
</evidence>
<feature type="domain" description="EamA" evidence="8">
    <location>
        <begin position="6"/>
        <end position="130"/>
    </location>
</feature>
<feature type="transmembrane region" description="Helical" evidence="6">
    <location>
        <begin position="162"/>
        <end position="184"/>
    </location>
</feature>
<feature type="transmembrane region" description="Helical" evidence="6">
    <location>
        <begin position="230"/>
        <end position="250"/>
    </location>
</feature>
<dbReference type="PANTHER" id="PTHR31218">
    <property type="entry name" value="WAT1-RELATED PROTEIN"/>
    <property type="match status" value="1"/>
</dbReference>
<dbReference type="InterPro" id="IPR000620">
    <property type="entry name" value="EamA_dom"/>
</dbReference>
<keyword evidence="5 6" id="KW-0472">Membrane</keyword>
<dbReference type="GO" id="GO:0022857">
    <property type="term" value="F:transmembrane transporter activity"/>
    <property type="evidence" value="ECO:0007669"/>
    <property type="project" value="InterPro"/>
</dbReference>
<feature type="transmembrane region" description="Helical" evidence="6">
    <location>
        <begin position="123"/>
        <end position="142"/>
    </location>
</feature>
<keyword evidence="3 6" id="KW-0812">Transmembrane</keyword>
<evidence type="ECO:0000313" key="9">
    <source>
        <dbReference type="EMBL" id="PVH64451.1"/>
    </source>
</evidence>